<dbReference type="InterPro" id="IPR035892">
    <property type="entry name" value="C2_domain_sf"/>
</dbReference>
<dbReference type="FunFam" id="3.20.20.190:FF:000039">
    <property type="entry name" value="Phosphoinositide phospholipase C"/>
    <property type="match status" value="1"/>
</dbReference>
<accession>A0A168BXH8</accession>
<dbReference type="GO" id="GO:0051209">
    <property type="term" value="P:release of sequestered calcium ion into cytosol"/>
    <property type="evidence" value="ECO:0007669"/>
    <property type="project" value="TreeGrafter"/>
</dbReference>
<feature type="region of interest" description="Disordered" evidence="8">
    <location>
        <begin position="341"/>
        <end position="360"/>
    </location>
</feature>
<sequence length="660" mass="72273">MASSQQAIHSLRQAGGGASQASRATPTVDDTARSYLKHIFATHADRDGKWTAGQIRRFICQVQANDDSTPAASHILSQHDVDFAAFLQYMTSEDSNVTLPCQASDLSWPLSSYFISSSHNTYLSGNQLYSDSTTDAYTNVLLRGCRCVEIDVWDGDSDISASSASSSDSEDTKADRKLHPRRSGTFGRLRKRIPESLVARFEKTNSGHASEPGHPGKQVSQQNTTPSIGHDEGKAVPEVAVTEPRVLHGYTLTKEISFRDVCVAIRESAFTVTDLPLIISLEVHCGPEQQKMMADIMKETWAGMLLSQDEIQPGTLPSPSELRRKILIKVKYTPPEALLLRGGEGAKKDDGSPTEAAAPKKPSKILQALSKLGVYTQAVSFKAWTQPEASMPTHIFSLAEKKFLDHREKHGKALFDHNKQFLLRAYPSGLRIRSSNMIPTLFWASGAQIVALNWQASDKGMMLNEGMFAGTGGYVLKPAGWRPDIASKPIPNAAKVQTLSLTITFLAAQAIPLPPGDKSDRSFKPYVKTELHIDASDPRAGQEMSDEIRDSDIRHKARTKTHKGSSIDLGRQKMSFHDVDGVVEELAFVRFTIRDDELGIDDLAAWACVRLDRLGQGCRFIHLMDSKGQLSEGTILVKVEKKLVDGIAPLLPPPPPPGGV</sequence>
<proteinExistence type="predicted"/>
<dbReference type="PROSITE" id="PS50004">
    <property type="entry name" value="C2"/>
    <property type="match status" value="1"/>
</dbReference>
<dbReference type="PANTHER" id="PTHR10336">
    <property type="entry name" value="PHOSPHOINOSITIDE-SPECIFIC PHOSPHOLIPASE C FAMILY PROTEIN"/>
    <property type="match status" value="1"/>
</dbReference>
<dbReference type="CDD" id="cd00275">
    <property type="entry name" value="C2_PLC_like"/>
    <property type="match status" value="1"/>
</dbReference>
<gene>
    <name evidence="11" type="ORF">AAL_04170</name>
</gene>
<keyword evidence="12" id="KW-1185">Reference proteome</keyword>
<dbReference type="AlphaFoldDB" id="A0A168BXH8"/>
<keyword evidence="2 7" id="KW-0378">Hydrolase</keyword>
<dbReference type="Pfam" id="PF00388">
    <property type="entry name" value="PI-PLC-X"/>
    <property type="match status" value="1"/>
</dbReference>
<feature type="region of interest" description="Disordered" evidence="8">
    <location>
        <begin position="1"/>
        <end position="26"/>
    </location>
</feature>
<dbReference type="EC" id="3.1.4.11" evidence="7"/>
<feature type="region of interest" description="Disordered" evidence="8">
    <location>
        <begin position="204"/>
        <end position="237"/>
    </location>
</feature>
<dbReference type="Gene3D" id="3.20.20.190">
    <property type="entry name" value="Phosphatidylinositol (PI) phosphodiesterase"/>
    <property type="match status" value="1"/>
</dbReference>
<feature type="domain" description="PI-PLC Y-box" evidence="10">
    <location>
        <begin position="369"/>
        <end position="482"/>
    </location>
</feature>
<evidence type="ECO:0000256" key="3">
    <source>
        <dbReference type="ARBA" id="ARBA00022963"/>
    </source>
</evidence>
<evidence type="ECO:0000256" key="7">
    <source>
        <dbReference type="RuleBase" id="RU361133"/>
    </source>
</evidence>
<dbReference type="InterPro" id="IPR001192">
    <property type="entry name" value="PI-PLC_fam"/>
</dbReference>
<keyword evidence="3 7" id="KW-0442">Lipid degradation</keyword>
<comment type="caution">
    <text evidence="11">The sequence shown here is derived from an EMBL/GenBank/DDBJ whole genome shotgun (WGS) entry which is preliminary data.</text>
</comment>
<evidence type="ECO:0000256" key="6">
    <source>
        <dbReference type="ARBA" id="ARBA00059664"/>
    </source>
</evidence>
<feature type="compositionally biased region" description="Low complexity" evidence="8">
    <location>
        <begin position="158"/>
        <end position="167"/>
    </location>
</feature>
<feature type="domain" description="C2" evidence="9">
    <location>
        <begin position="481"/>
        <end position="625"/>
    </location>
</feature>
<dbReference type="PRINTS" id="PR00390">
    <property type="entry name" value="PHPHLIPASEC"/>
</dbReference>
<feature type="region of interest" description="Disordered" evidence="8">
    <location>
        <begin position="158"/>
        <end position="185"/>
    </location>
</feature>
<comment type="catalytic activity">
    <reaction evidence="1 7">
        <text>a 1,2-diacyl-sn-glycero-3-phospho-(1D-myo-inositol-4,5-bisphosphate) + H2O = 1D-myo-inositol 1,4,5-trisphosphate + a 1,2-diacyl-sn-glycerol + H(+)</text>
        <dbReference type="Rhea" id="RHEA:33179"/>
        <dbReference type="ChEBI" id="CHEBI:15377"/>
        <dbReference type="ChEBI" id="CHEBI:15378"/>
        <dbReference type="ChEBI" id="CHEBI:17815"/>
        <dbReference type="ChEBI" id="CHEBI:58456"/>
        <dbReference type="ChEBI" id="CHEBI:203600"/>
        <dbReference type="EC" id="3.1.4.11"/>
    </reaction>
</comment>
<dbReference type="InterPro" id="IPR056584">
    <property type="entry name" value="EF-hand_15"/>
</dbReference>
<dbReference type="Gene3D" id="2.60.40.150">
    <property type="entry name" value="C2 domain"/>
    <property type="match status" value="1"/>
</dbReference>
<dbReference type="SMART" id="SM00149">
    <property type="entry name" value="PLCYc"/>
    <property type="match status" value="1"/>
</dbReference>
<dbReference type="SMART" id="SM00148">
    <property type="entry name" value="PLCXc"/>
    <property type="match status" value="1"/>
</dbReference>
<organism evidence="11 12">
    <name type="scientific">Moelleriella libera RCEF 2490</name>
    <dbReference type="NCBI Taxonomy" id="1081109"/>
    <lineage>
        <taxon>Eukaryota</taxon>
        <taxon>Fungi</taxon>
        <taxon>Dikarya</taxon>
        <taxon>Ascomycota</taxon>
        <taxon>Pezizomycotina</taxon>
        <taxon>Sordariomycetes</taxon>
        <taxon>Hypocreomycetidae</taxon>
        <taxon>Hypocreales</taxon>
        <taxon>Clavicipitaceae</taxon>
        <taxon>Moelleriella</taxon>
    </lineage>
</organism>
<dbReference type="Proteomes" id="UP000078544">
    <property type="component" value="Unassembled WGS sequence"/>
</dbReference>
<evidence type="ECO:0000256" key="4">
    <source>
        <dbReference type="ARBA" id="ARBA00023098"/>
    </source>
</evidence>
<dbReference type="Pfam" id="PF23617">
    <property type="entry name" value="EF-hand_15"/>
    <property type="match status" value="1"/>
</dbReference>
<feature type="compositionally biased region" description="Polar residues" evidence="8">
    <location>
        <begin position="218"/>
        <end position="227"/>
    </location>
</feature>
<dbReference type="SUPFAM" id="SSF51695">
    <property type="entry name" value="PLC-like phosphodiesterases"/>
    <property type="match status" value="1"/>
</dbReference>
<dbReference type="PROSITE" id="PS50008">
    <property type="entry name" value="PIPLC_Y_DOMAIN"/>
    <property type="match status" value="1"/>
</dbReference>
<dbReference type="Pfam" id="PF00387">
    <property type="entry name" value="PI-PLC-Y"/>
    <property type="match status" value="1"/>
</dbReference>
<dbReference type="GO" id="GO:0016042">
    <property type="term" value="P:lipid catabolic process"/>
    <property type="evidence" value="ECO:0007669"/>
    <property type="project" value="UniProtKB-KW"/>
</dbReference>
<evidence type="ECO:0000259" key="10">
    <source>
        <dbReference type="PROSITE" id="PS50008"/>
    </source>
</evidence>
<dbReference type="CDD" id="cd08598">
    <property type="entry name" value="PI-PLC1c_yeast"/>
    <property type="match status" value="1"/>
</dbReference>
<reference evidence="11 12" key="1">
    <citation type="journal article" date="2016" name="Genome Biol. Evol.">
        <title>Divergent and convergent evolution of fungal pathogenicity.</title>
        <authorList>
            <person name="Shang Y."/>
            <person name="Xiao G."/>
            <person name="Zheng P."/>
            <person name="Cen K."/>
            <person name="Zhan S."/>
            <person name="Wang C."/>
        </authorList>
    </citation>
    <scope>NUCLEOTIDE SEQUENCE [LARGE SCALE GENOMIC DNA]</scope>
    <source>
        <strain evidence="11 12">RCEF 2490</strain>
    </source>
</reference>
<evidence type="ECO:0000313" key="11">
    <source>
        <dbReference type="EMBL" id="KZZ95874.1"/>
    </source>
</evidence>
<evidence type="ECO:0000313" key="12">
    <source>
        <dbReference type="Proteomes" id="UP000078544"/>
    </source>
</evidence>
<dbReference type="InterPro" id="IPR000008">
    <property type="entry name" value="C2_dom"/>
</dbReference>
<evidence type="ECO:0000259" key="9">
    <source>
        <dbReference type="PROSITE" id="PS50004"/>
    </source>
</evidence>
<dbReference type="GO" id="GO:0004435">
    <property type="term" value="F:phosphatidylinositol-4,5-bisphosphate phospholipase C activity"/>
    <property type="evidence" value="ECO:0007669"/>
    <property type="project" value="UniProtKB-EC"/>
</dbReference>
<evidence type="ECO:0000256" key="5">
    <source>
        <dbReference type="ARBA" id="ARBA00023224"/>
    </source>
</evidence>
<evidence type="ECO:0000256" key="8">
    <source>
        <dbReference type="SAM" id="MobiDB-lite"/>
    </source>
</evidence>
<dbReference type="OrthoDB" id="269822at2759"/>
<dbReference type="InterPro" id="IPR017946">
    <property type="entry name" value="PLC-like_Pdiesterase_TIM-brl"/>
</dbReference>
<dbReference type="PROSITE" id="PS50007">
    <property type="entry name" value="PIPLC_X_DOMAIN"/>
    <property type="match status" value="1"/>
</dbReference>
<keyword evidence="5" id="KW-0807">Transducer</keyword>
<dbReference type="InterPro" id="IPR000909">
    <property type="entry name" value="PLipase_C_PInositol-sp_X_dom"/>
</dbReference>
<keyword evidence="4 7" id="KW-0443">Lipid metabolism</keyword>
<dbReference type="SUPFAM" id="SSF49562">
    <property type="entry name" value="C2 domain (Calcium/lipid-binding domain, CaLB)"/>
    <property type="match status" value="1"/>
</dbReference>
<dbReference type="PANTHER" id="PTHR10336:SF82">
    <property type="entry name" value="PHOSPHOINOSITIDE PHOSPHOLIPASE C"/>
    <property type="match status" value="1"/>
</dbReference>
<dbReference type="GO" id="GO:0048015">
    <property type="term" value="P:phosphatidylinositol-mediated signaling"/>
    <property type="evidence" value="ECO:0007669"/>
    <property type="project" value="TreeGrafter"/>
</dbReference>
<name>A0A168BXH8_9HYPO</name>
<dbReference type="InterPro" id="IPR001711">
    <property type="entry name" value="PLipase_C_Pinositol-sp_Y"/>
</dbReference>
<evidence type="ECO:0000256" key="2">
    <source>
        <dbReference type="ARBA" id="ARBA00022801"/>
    </source>
</evidence>
<evidence type="ECO:0000256" key="1">
    <source>
        <dbReference type="ARBA" id="ARBA00001195"/>
    </source>
</evidence>
<protein>
    <recommendedName>
        <fullName evidence="7">Phosphoinositide phospholipase C</fullName>
        <ecNumber evidence="7">3.1.4.11</ecNumber>
    </recommendedName>
</protein>
<dbReference type="STRING" id="1081109.A0A168BXH8"/>
<dbReference type="EMBL" id="AZGY01000008">
    <property type="protein sequence ID" value="KZZ95874.1"/>
    <property type="molecule type" value="Genomic_DNA"/>
</dbReference>
<comment type="function">
    <text evidence="6">The production of the second messenger molecules diacylglycerol (DAG) and inositol 1,4,5-trisphosphate (IP3) is mediated by activated phosphatidylinositol-specific phospholipase C enzymes.</text>
</comment>